<gene>
    <name evidence="1" type="ORF">PQQ73_01965</name>
</gene>
<dbReference type="RefSeq" id="WP_408139112.1">
    <property type="nucleotide sequence ID" value="NZ_JAQQCJ010000005.1"/>
</dbReference>
<evidence type="ECO:0000313" key="2">
    <source>
        <dbReference type="Proteomes" id="UP001629392"/>
    </source>
</evidence>
<name>A0ABW9E649_9BURK</name>
<protein>
    <submittedName>
        <fullName evidence="1">Uncharacterized protein</fullName>
    </submittedName>
</protein>
<keyword evidence="2" id="KW-1185">Reference proteome</keyword>
<dbReference type="EMBL" id="JAQQCL010000001">
    <property type="protein sequence ID" value="MFM0715089.1"/>
    <property type="molecule type" value="Genomic_DNA"/>
</dbReference>
<comment type="caution">
    <text evidence="1">The sequence shown here is derived from an EMBL/GenBank/DDBJ whole genome shotgun (WGS) entry which is preliminary data.</text>
</comment>
<evidence type="ECO:0000313" key="1">
    <source>
        <dbReference type="EMBL" id="MFM0715089.1"/>
    </source>
</evidence>
<reference evidence="1 2" key="1">
    <citation type="journal article" date="2024" name="Chem. Sci.">
        <title>Discovery of megapolipeptins by genome mining of a Burkholderiales bacteria collection.</title>
        <authorList>
            <person name="Paulo B.S."/>
            <person name="Recchia M.J.J."/>
            <person name="Lee S."/>
            <person name="Fergusson C.H."/>
            <person name="Romanowski S.B."/>
            <person name="Hernandez A."/>
            <person name="Krull N."/>
            <person name="Liu D.Y."/>
            <person name="Cavanagh H."/>
            <person name="Bos A."/>
            <person name="Gray C.A."/>
            <person name="Murphy B.T."/>
            <person name="Linington R.G."/>
            <person name="Eustaquio A.S."/>
        </authorList>
    </citation>
    <scope>NUCLEOTIDE SEQUENCE [LARGE SCALE GENOMIC DNA]</scope>
    <source>
        <strain evidence="1 2">RL17-350-BIC-E</strain>
    </source>
</reference>
<organism evidence="1 2">
    <name type="scientific">Paraburkholderia strydomiana</name>
    <dbReference type="NCBI Taxonomy" id="1245417"/>
    <lineage>
        <taxon>Bacteria</taxon>
        <taxon>Pseudomonadati</taxon>
        <taxon>Pseudomonadota</taxon>
        <taxon>Betaproteobacteria</taxon>
        <taxon>Burkholderiales</taxon>
        <taxon>Burkholderiaceae</taxon>
        <taxon>Paraburkholderia</taxon>
    </lineage>
</organism>
<sequence>MHARQAWPKVSLRSHLRGAIQHFAARSFPEVFPPSVAQGRLIVACVAHGRLSRERLREIAGKRGFTFV</sequence>
<proteinExistence type="predicted"/>
<accession>A0ABW9E649</accession>
<dbReference type="Proteomes" id="UP001629392">
    <property type="component" value="Unassembled WGS sequence"/>
</dbReference>